<feature type="compositionally biased region" description="Polar residues" evidence="7">
    <location>
        <begin position="897"/>
        <end position="916"/>
    </location>
</feature>
<dbReference type="GO" id="GO:0008270">
    <property type="term" value="F:zinc ion binding"/>
    <property type="evidence" value="ECO:0007669"/>
    <property type="project" value="InterPro"/>
</dbReference>
<dbReference type="InterPro" id="IPR007219">
    <property type="entry name" value="XnlR_reg_dom"/>
</dbReference>
<dbReference type="STRING" id="1173061.A0A0J9XDU8"/>
<evidence type="ECO:0000313" key="10">
    <source>
        <dbReference type="Proteomes" id="UP000242525"/>
    </source>
</evidence>
<evidence type="ECO:0000259" key="8">
    <source>
        <dbReference type="PROSITE" id="PS50048"/>
    </source>
</evidence>
<feature type="compositionally biased region" description="Pro residues" evidence="7">
    <location>
        <begin position="874"/>
        <end position="891"/>
    </location>
</feature>
<evidence type="ECO:0000256" key="5">
    <source>
        <dbReference type="ARBA" id="ARBA00023163"/>
    </source>
</evidence>
<dbReference type="Proteomes" id="UP000242525">
    <property type="component" value="Unassembled WGS sequence"/>
</dbReference>
<dbReference type="OrthoDB" id="4454541at2759"/>
<dbReference type="PROSITE" id="PS00463">
    <property type="entry name" value="ZN2_CY6_FUNGAL_1"/>
    <property type="match status" value="1"/>
</dbReference>
<dbReference type="GO" id="GO:0000976">
    <property type="term" value="F:transcription cis-regulatory region binding"/>
    <property type="evidence" value="ECO:0007669"/>
    <property type="project" value="TreeGrafter"/>
</dbReference>
<evidence type="ECO:0000256" key="7">
    <source>
        <dbReference type="SAM" id="MobiDB-lite"/>
    </source>
</evidence>
<keyword evidence="2" id="KW-0479">Metal-binding</keyword>
<dbReference type="CDD" id="cd00067">
    <property type="entry name" value="GAL4"/>
    <property type="match status" value="1"/>
</dbReference>
<feature type="compositionally biased region" description="Low complexity" evidence="7">
    <location>
        <begin position="59"/>
        <end position="68"/>
    </location>
</feature>
<evidence type="ECO:0000256" key="4">
    <source>
        <dbReference type="ARBA" id="ARBA00023125"/>
    </source>
</evidence>
<evidence type="ECO:0000256" key="1">
    <source>
        <dbReference type="ARBA" id="ARBA00004123"/>
    </source>
</evidence>
<dbReference type="GO" id="GO:0005634">
    <property type="term" value="C:nucleus"/>
    <property type="evidence" value="ECO:0007669"/>
    <property type="project" value="UniProtKB-SubCell"/>
</dbReference>
<dbReference type="InterPro" id="IPR051089">
    <property type="entry name" value="prtT"/>
</dbReference>
<dbReference type="GO" id="GO:0000981">
    <property type="term" value="F:DNA-binding transcription factor activity, RNA polymerase II-specific"/>
    <property type="evidence" value="ECO:0007669"/>
    <property type="project" value="InterPro"/>
</dbReference>
<dbReference type="SMART" id="SM00066">
    <property type="entry name" value="GAL4"/>
    <property type="match status" value="1"/>
</dbReference>
<feature type="region of interest" description="Disordered" evidence="7">
    <location>
        <begin position="1"/>
        <end position="72"/>
    </location>
</feature>
<dbReference type="PANTHER" id="PTHR31845:SF10">
    <property type="entry name" value="ZN(II)2CYS6 TRANSCRIPTION FACTOR (EUROFUNG)"/>
    <property type="match status" value="1"/>
</dbReference>
<feature type="region of interest" description="Disordered" evidence="7">
    <location>
        <begin position="746"/>
        <end position="779"/>
    </location>
</feature>
<organism evidence="9 10">
    <name type="scientific">Geotrichum candidum</name>
    <name type="common">Oospora lactis</name>
    <name type="synonym">Dipodascus geotrichum</name>
    <dbReference type="NCBI Taxonomy" id="1173061"/>
    <lineage>
        <taxon>Eukaryota</taxon>
        <taxon>Fungi</taxon>
        <taxon>Dikarya</taxon>
        <taxon>Ascomycota</taxon>
        <taxon>Saccharomycotina</taxon>
        <taxon>Dipodascomycetes</taxon>
        <taxon>Dipodascales</taxon>
        <taxon>Dipodascaceae</taxon>
        <taxon>Geotrichum</taxon>
    </lineage>
</organism>
<dbReference type="InterPro" id="IPR036864">
    <property type="entry name" value="Zn2-C6_fun-type_DNA-bd_sf"/>
</dbReference>
<dbReference type="PANTHER" id="PTHR31845">
    <property type="entry name" value="FINGER DOMAIN PROTEIN, PUTATIVE-RELATED"/>
    <property type="match status" value="1"/>
</dbReference>
<feature type="region of interest" description="Disordered" evidence="7">
    <location>
        <begin position="191"/>
        <end position="240"/>
    </location>
</feature>
<keyword evidence="3" id="KW-0805">Transcription regulation</keyword>
<sequence>MEPSKEPSLPPAQIDEDIYMSSPDSVDNAPGTPLTPGAALSSGGRVLKPRSDTGGIRKNSSSNSNNNNDPRRAKACNHCRMLKVRCIPSNPNDPSQPCVRCSKGKRECVFHVGPWKRSRRTDSRVAALERKLEVVTAALNGQQVSPEEIREIIAQTETMKAASTMAEPVDGNKASDNTGDTGVSYAVPEARVPSTSSAANPMRAMPLRRPVGSKSYGPRASVSSTPDSTRDSEAGSSRVRMKDLKEIREKMISLWNKMTENSALRLADIAKHDRMQSPTYETDVISQGLITLDEAQERLHKYRVHLFKQYMLIEVPEELTLEILRRENPLLFLTVMAVTGVTLRGHDVKEVCVTIQNQAIDAVIYETMLLGRKNLEILKCLILLNLWYNTPETYHHQKTHLITHLCTTLAVDLGLGGTPFESQQSNSMKYDRLVRPDVLQNPRTAECRKLWLCVYISSVHVSMIIKRPVYLMWSRHTEECCKILEQPDRSLMERRVAGIARLHHLTEEIACALQSMDSQTPPDLNDPRTQFIIKEFEHKLKVLEDRANLKSHSFRTAVHTVHILLHEFVMYVPISEHLGRSPYSEYSLAVGTMRLSTSTAQAIGWCYSGAIKCLELFASQTVEEFAMMPLFSYMRMAFSASTLLKLRTLYLTTPDFHQVCTIKSASLEPINRLIDKLDCVIAEYPFANIAVNFCFVLHVLICHFDRQLHYFYNPTDRYQMAPSNTNSPNPASTTSNPQNIQINSTTVQEPSINKNTHNSSTRAASTIPSTYNTPGNNLGMNDGNIPRILNNEDNYSNVSRSNSIEQNYAEQQRGGVGNTPNTNTNTNTANSMKNSNSMAGKLEFLSAIATSPLPQIANSFTGPYRSYDESGMFPRPPPPPPPAPAPAPPPPQRDEIINSNVSSNTTFVPPGSSSGDNETDTAKQSKGYPNWLITDDFWKDLVSGAEALTGFDLF</sequence>
<comment type="subcellular location">
    <subcellularLocation>
        <location evidence="1">Nucleus</location>
    </subcellularLocation>
</comment>
<dbReference type="Gene3D" id="4.10.240.10">
    <property type="entry name" value="Zn(2)-C6 fungal-type DNA-binding domain"/>
    <property type="match status" value="1"/>
</dbReference>
<dbReference type="SUPFAM" id="SSF57701">
    <property type="entry name" value="Zn2/Cys6 DNA-binding domain"/>
    <property type="match status" value="1"/>
</dbReference>
<evidence type="ECO:0000313" key="9">
    <source>
        <dbReference type="EMBL" id="CDO55527.1"/>
    </source>
</evidence>
<protein>
    <submittedName>
        <fullName evidence="9">Similar to Saccharomyces cerevisiae YML076C WAR1 Homodimeric Zn2Cys6 zinc finger transcription factor</fullName>
    </submittedName>
</protein>
<dbReference type="InterPro" id="IPR001138">
    <property type="entry name" value="Zn2Cys6_DnaBD"/>
</dbReference>
<dbReference type="PROSITE" id="PS50048">
    <property type="entry name" value="ZN2_CY6_FUNGAL_2"/>
    <property type="match status" value="1"/>
</dbReference>
<feature type="domain" description="Zn(2)-C6 fungal-type" evidence="8">
    <location>
        <begin position="75"/>
        <end position="110"/>
    </location>
</feature>
<evidence type="ECO:0000256" key="3">
    <source>
        <dbReference type="ARBA" id="ARBA00023015"/>
    </source>
</evidence>
<reference evidence="9" key="1">
    <citation type="submission" date="2014-03" db="EMBL/GenBank/DDBJ databases">
        <authorList>
            <person name="Casaregola S."/>
        </authorList>
    </citation>
    <scope>NUCLEOTIDE SEQUENCE [LARGE SCALE GENOMIC DNA]</scope>
    <source>
        <strain evidence="9">CLIB 918</strain>
    </source>
</reference>
<keyword evidence="10" id="KW-1185">Reference proteome</keyword>
<comment type="caution">
    <text evidence="9">The sequence shown here is derived from an EMBL/GenBank/DDBJ whole genome shotgun (WGS) entry which is preliminary data.</text>
</comment>
<evidence type="ECO:0000256" key="2">
    <source>
        <dbReference type="ARBA" id="ARBA00022723"/>
    </source>
</evidence>
<dbReference type="AlphaFoldDB" id="A0A0J9XDU8"/>
<dbReference type="CDD" id="cd12148">
    <property type="entry name" value="fungal_TF_MHR"/>
    <property type="match status" value="1"/>
</dbReference>
<feature type="region of interest" description="Disordered" evidence="7">
    <location>
        <begin position="860"/>
        <end position="927"/>
    </location>
</feature>
<accession>A0A0J9XDU8</accession>
<dbReference type="Pfam" id="PF04082">
    <property type="entry name" value="Fungal_trans"/>
    <property type="match status" value="1"/>
</dbReference>
<gene>
    <name evidence="9" type="ORF">BN980_GECA11s02562g</name>
</gene>
<keyword evidence="4" id="KW-0238">DNA-binding</keyword>
<dbReference type="EMBL" id="CCBN010000011">
    <property type="protein sequence ID" value="CDO55527.1"/>
    <property type="molecule type" value="Genomic_DNA"/>
</dbReference>
<proteinExistence type="predicted"/>
<name>A0A0J9XDU8_GEOCN</name>
<feature type="compositionally biased region" description="Low complexity" evidence="7">
    <location>
        <begin position="818"/>
        <end position="835"/>
    </location>
</feature>
<feature type="region of interest" description="Disordered" evidence="7">
    <location>
        <begin position="809"/>
        <end position="835"/>
    </location>
</feature>
<evidence type="ECO:0000256" key="6">
    <source>
        <dbReference type="ARBA" id="ARBA00023242"/>
    </source>
</evidence>
<keyword evidence="5" id="KW-0804">Transcription</keyword>
<dbReference type="GO" id="GO:0006351">
    <property type="term" value="P:DNA-templated transcription"/>
    <property type="evidence" value="ECO:0007669"/>
    <property type="project" value="InterPro"/>
</dbReference>
<keyword evidence="6" id="KW-0539">Nucleus</keyword>